<sequence>MVRDAAKSSSKAVSFFGLVQEIYNFFSGSNIKWAILIKSVQTLTLKPLSDTRWESRVESFKTLKYEYSKVYDVLIEIAKSSEYDASTKFQEIAEELEVSPQFEAENTVRPRKKKTLFSYESVDEPILNPETQYVVEVFNVLVDQVLSSLTSRFNQLKEISELFGFLYKIPEVTQNTEALKKHSKDLEVALTEDGHSDVISNQLFNEIKAISSMVPGKLLPKALIKFILENHYEQSFPNLVIALRILLTLSLNVASAERSFSKLKLIKTYLRSNMSQCRLTGLAEISIEIDELKNIDISALVEIKAKLKLVKSSFNEVMTIIII</sequence>
<dbReference type="Proteomes" id="UP001652625">
    <property type="component" value="Chromosome 05"/>
</dbReference>
<reference evidence="3" key="1">
    <citation type="submission" date="2025-08" db="UniProtKB">
        <authorList>
            <consortium name="RefSeq"/>
        </authorList>
    </citation>
    <scope>IDENTIFICATION</scope>
</reference>
<accession>A0ABM4BUS9</accession>
<dbReference type="PANTHER" id="PTHR45749">
    <property type="match status" value="1"/>
</dbReference>
<proteinExistence type="predicted"/>
<organism evidence="2 3">
    <name type="scientific">Hydra vulgaris</name>
    <name type="common">Hydra</name>
    <name type="synonym">Hydra attenuata</name>
    <dbReference type="NCBI Taxonomy" id="6087"/>
    <lineage>
        <taxon>Eukaryota</taxon>
        <taxon>Metazoa</taxon>
        <taxon>Cnidaria</taxon>
        <taxon>Hydrozoa</taxon>
        <taxon>Hydroidolina</taxon>
        <taxon>Anthoathecata</taxon>
        <taxon>Aplanulata</taxon>
        <taxon>Hydridae</taxon>
        <taxon>Hydra</taxon>
    </lineage>
</organism>
<evidence type="ECO:0000259" key="1">
    <source>
        <dbReference type="Pfam" id="PF05699"/>
    </source>
</evidence>
<feature type="domain" description="HAT C-terminal dimerisation" evidence="1">
    <location>
        <begin position="231"/>
        <end position="288"/>
    </location>
</feature>
<dbReference type="GeneID" id="136080261"/>
<name>A0ABM4BUS9_HYDVU</name>
<protein>
    <submittedName>
        <fullName evidence="3">Uncharacterized protein LOC136080261</fullName>
    </submittedName>
</protein>
<dbReference type="SUPFAM" id="SSF53098">
    <property type="entry name" value="Ribonuclease H-like"/>
    <property type="match status" value="1"/>
</dbReference>
<evidence type="ECO:0000313" key="2">
    <source>
        <dbReference type="Proteomes" id="UP001652625"/>
    </source>
</evidence>
<dbReference type="PANTHER" id="PTHR45749:SF35">
    <property type="entry name" value="AC-LIKE TRANSPOSASE-RELATED"/>
    <property type="match status" value="1"/>
</dbReference>
<dbReference type="InterPro" id="IPR012337">
    <property type="entry name" value="RNaseH-like_sf"/>
</dbReference>
<keyword evidence="2" id="KW-1185">Reference proteome</keyword>
<dbReference type="RefSeq" id="XP_065652948.1">
    <property type="nucleotide sequence ID" value="XM_065796876.1"/>
</dbReference>
<evidence type="ECO:0000313" key="3">
    <source>
        <dbReference type="RefSeq" id="XP_065652948.1"/>
    </source>
</evidence>
<dbReference type="Pfam" id="PF05699">
    <property type="entry name" value="Dimer_Tnp_hAT"/>
    <property type="match status" value="1"/>
</dbReference>
<gene>
    <name evidence="3" type="primary">LOC136080261</name>
</gene>
<dbReference type="InterPro" id="IPR008906">
    <property type="entry name" value="HATC_C_dom"/>
</dbReference>